<sequence length="104" mass="11639">MRDARPIALGWVHPESSCPDWDVARVRRLAERLGYRLVWAPEVGLIPLADQVRAAGADTVIAPTTEHFDFLTLNSVMSVADVEIVNPRVSFSRWATGSQPERDR</sequence>
<proteinExistence type="predicted"/>
<gene>
    <name evidence="1" type="ORF">C5E45_04150</name>
</gene>
<comment type="caution">
    <text evidence="1">The sequence shown here is derived from an EMBL/GenBank/DDBJ whole genome shotgun (WGS) entry which is preliminary data.</text>
</comment>
<dbReference type="EMBL" id="PSZC01000002">
    <property type="protein sequence ID" value="PPJ39356.1"/>
    <property type="molecule type" value="Genomic_DNA"/>
</dbReference>
<dbReference type="Proteomes" id="UP000239874">
    <property type="component" value="Unassembled WGS sequence"/>
</dbReference>
<evidence type="ECO:0000313" key="2">
    <source>
        <dbReference type="Proteomes" id="UP000239874"/>
    </source>
</evidence>
<accession>A0A2S6AVU7</accession>
<dbReference type="AlphaFoldDB" id="A0A2S6AVU7"/>
<reference evidence="1 2" key="1">
    <citation type="submission" date="2018-02" db="EMBL/GenBank/DDBJ databases">
        <title>8 Nocardia nova and 1 Nocardia cyriacigeorgica strain used for evolution to TMP-SMX.</title>
        <authorList>
            <person name="Mehta H."/>
            <person name="Weng J."/>
            <person name="Shamoo Y."/>
        </authorList>
    </citation>
    <scope>NUCLEOTIDE SEQUENCE [LARGE SCALE GENOMIC DNA]</scope>
    <source>
        <strain evidence="1 2">MDA3139</strain>
    </source>
</reference>
<protein>
    <submittedName>
        <fullName evidence="1">Uncharacterized protein</fullName>
    </submittedName>
</protein>
<organism evidence="1 2">
    <name type="scientific">Nocardia nova</name>
    <dbReference type="NCBI Taxonomy" id="37330"/>
    <lineage>
        <taxon>Bacteria</taxon>
        <taxon>Bacillati</taxon>
        <taxon>Actinomycetota</taxon>
        <taxon>Actinomycetes</taxon>
        <taxon>Mycobacteriales</taxon>
        <taxon>Nocardiaceae</taxon>
        <taxon>Nocardia</taxon>
    </lineage>
</organism>
<dbReference type="OrthoDB" id="4561040at2"/>
<name>A0A2S6AVU7_9NOCA</name>
<evidence type="ECO:0000313" key="1">
    <source>
        <dbReference type="EMBL" id="PPJ39356.1"/>
    </source>
</evidence>